<gene>
    <name evidence="1" type="ORF">Edafosvirus4_12</name>
</gene>
<evidence type="ECO:0000313" key="1">
    <source>
        <dbReference type="EMBL" id="AYV78028.1"/>
    </source>
</evidence>
<name>A0A3G4ZT13_9VIRU</name>
<proteinExistence type="predicted"/>
<accession>A0A3G4ZT13</accession>
<dbReference type="EMBL" id="MK072069">
    <property type="protein sequence ID" value="AYV78028.1"/>
    <property type="molecule type" value="Genomic_DNA"/>
</dbReference>
<protein>
    <submittedName>
        <fullName evidence="1">Uncharacterized protein</fullName>
    </submittedName>
</protein>
<reference evidence="1" key="1">
    <citation type="submission" date="2018-10" db="EMBL/GenBank/DDBJ databases">
        <title>Hidden diversity of soil giant viruses.</title>
        <authorList>
            <person name="Schulz F."/>
            <person name="Alteio L."/>
            <person name="Goudeau D."/>
            <person name="Ryan E.M."/>
            <person name="Malmstrom R.R."/>
            <person name="Blanchard J."/>
            <person name="Woyke T."/>
        </authorList>
    </citation>
    <scope>NUCLEOTIDE SEQUENCE</scope>
    <source>
        <strain evidence="1">EDV1</strain>
    </source>
</reference>
<sequence length="507" mass="59739">MIRSEKTLKFIQDAKSKYGDHFNYDKVVYGNNNKDKVIIICPKNHKFRQSPNNHLKKDKNDDGIIKKCPDCYNISKKYTQKEFLAKAKKEFPGLFDYSKAKYTGRKNKIIIICKKHDEEFECVVDSFLQGQSCWSCALESISHSEEKWLELAKNKHGDRFIYDKSKYTSYTSDIKIQCQEADHGEFITTPAQHVHNLNGGCDKCSKLKYTTEEWIQGAIEIHGDKYNYDKTIYDGVKNKLVVTCIKHNKDCNVRPYIHLRDIGGCSLCLTDTLRAKFGHTNEEFISKAIELYGNKFDYSKVKYINMFTKIIIRCIEHNYEFLRNPHEHLRRHGCKICMMCPKCGLFRTQGKYCGYCEPNSKLFYKTEEMRVVKFLKDSLPDNEFIHNKSVGKDCTEGNLFPDILFDCGFYNLIVEVDENQHRGASYKCDEQRMHDIIAKVMIPCIFIRYNPKDKKKNLKILLKKIKEYLAIEQDLYNDSKEDGDEYYMFRENVWDDFGFKVEYLFYD</sequence>
<organism evidence="1">
    <name type="scientific">Edafosvirus sp</name>
    <dbReference type="NCBI Taxonomy" id="2487765"/>
    <lineage>
        <taxon>Viruses</taxon>
        <taxon>Varidnaviria</taxon>
        <taxon>Bamfordvirae</taxon>
        <taxon>Nucleocytoviricota</taxon>
        <taxon>Megaviricetes</taxon>
        <taxon>Imitervirales</taxon>
        <taxon>Mimiviridae</taxon>
        <taxon>Klosneuvirinae</taxon>
    </lineage>
</organism>